<dbReference type="AlphaFoldDB" id="A0A0K2LAJ8"/>
<sequence length="95" mass="11348">MYTYIQIIDKDSKIFKGYVFYNIEDGHLSMTIVRGMKALHRIDIPFSKIVDLQIDKFYGEDRINFIYQGKKYSFLYTGYGEEQYLEQHLLKAMKA</sequence>
<keyword evidence="2" id="KW-1185">Reference proteome</keyword>
<evidence type="ECO:0000313" key="2">
    <source>
        <dbReference type="Proteomes" id="UP000061546"/>
    </source>
</evidence>
<reference evidence="1 2" key="1">
    <citation type="submission" date="2015-08" db="EMBL/GenBank/DDBJ databases">
        <title>Genomic sequence of Lactobacillus heilongjiangensis DSM 28069, isolated from Chinese traditional pickle.</title>
        <authorList>
            <person name="Jiang X."/>
            <person name="Zheng B."/>
            <person name="Cheng H."/>
        </authorList>
    </citation>
    <scope>NUCLEOTIDE SEQUENCE [LARGE SCALE GENOMIC DNA]</scope>
    <source>
        <strain evidence="1 2">DSM 28069</strain>
    </source>
</reference>
<proteinExistence type="predicted"/>
<accession>A0A0K2LAJ8</accession>
<gene>
    <name evidence="1" type="ORF">JP39_02360</name>
</gene>
<protein>
    <submittedName>
        <fullName evidence="1">Uncharacterized protein</fullName>
    </submittedName>
</protein>
<dbReference type="EMBL" id="CP012559">
    <property type="protein sequence ID" value="ALB28316.1"/>
    <property type="molecule type" value="Genomic_DNA"/>
</dbReference>
<dbReference type="OrthoDB" id="2303226at2"/>
<organism evidence="1 2">
    <name type="scientific">Companilactobacillus heilongjiangensis</name>
    <dbReference type="NCBI Taxonomy" id="1074467"/>
    <lineage>
        <taxon>Bacteria</taxon>
        <taxon>Bacillati</taxon>
        <taxon>Bacillota</taxon>
        <taxon>Bacilli</taxon>
        <taxon>Lactobacillales</taxon>
        <taxon>Lactobacillaceae</taxon>
        <taxon>Companilactobacillus</taxon>
    </lineage>
</organism>
<dbReference type="KEGG" id="lhi:JP39_02360"/>
<evidence type="ECO:0000313" key="1">
    <source>
        <dbReference type="EMBL" id="ALB28316.1"/>
    </source>
</evidence>
<dbReference type="Proteomes" id="UP000061546">
    <property type="component" value="Chromosome"/>
</dbReference>
<dbReference type="RefSeq" id="WP_041498821.1">
    <property type="nucleotide sequence ID" value="NZ_BJDV01000007.1"/>
</dbReference>
<name>A0A0K2LAJ8_9LACO</name>